<accession>D1C3I8</accession>
<evidence type="ECO:0000256" key="2">
    <source>
        <dbReference type="ARBA" id="ARBA00001946"/>
    </source>
</evidence>
<reference evidence="9 10" key="2">
    <citation type="journal article" date="2010" name="Stand. Genomic Sci.">
        <title>Complete genome sequence of Desulfohalobium retbaense type strain (HR(100)).</title>
        <authorList>
            <person name="Spring S."/>
            <person name="Nolan M."/>
            <person name="Lapidus A."/>
            <person name="Glavina Del Rio T."/>
            <person name="Copeland A."/>
            <person name="Tice H."/>
            <person name="Cheng J.F."/>
            <person name="Lucas S."/>
            <person name="Land M."/>
            <person name="Chen F."/>
            <person name="Bruce D."/>
            <person name="Goodwin L."/>
            <person name="Pitluck S."/>
            <person name="Ivanova N."/>
            <person name="Mavromatis K."/>
            <person name="Mikhailova N."/>
            <person name="Pati A."/>
            <person name="Chen A."/>
            <person name="Palaniappan K."/>
            <person name="Hauser L."/>
            <person name="Chang Y.J."/>
            <person name="Jeffries C.D."/>
            <person name="Munk C."/>
            <person name="Kiss H."/>
            <person name="Chain P."/>
            <person name="Han C."/>
            <person name="Brettin T."/>
            <person name="Detter J.C."/>
            <person name="Schuler E."/>
            <person name="Goker M."/>
            <person name="Rohde M."/>
            <person name="Bristow J."/>
            <person name="Eisen J.A."/>
            <person name="Markowitz V."/>
            <person name="Hugenholtz P."/>
            <person name="Kyrpides N.C."/>
            <person name="Klenk H.P."/>
        </authorList>
    </citation>
    <scope>NUCLEOTIDE SEQUENCE [LARGE SCALE GENOMIC DNA]</scope>
    <source>
        <strain evidence="10">ATCC 49802 / DSM 20745 / S 6022</strain>
    </source>
</reference>
<keyword evidence="5 9" id="KW-0378">Hydrolase</keyword>
<dbReference type="InterPro" id="IPR000086">
    <property type="entry name" value="NUDIX_hydrolase_dom"/>
</dbReference>
<evidence type="ECO:0000259" key="8">
    <source>
        <dbReference type="PROSITE" id="PS51462"/>
    </source>
</evidence>
<dbReference type="RefSeq" id="WP_012871852.1">
    <property type="nucleotide sequence ID" value="NC_013523.1"/>
</dbReference>
<dbReference type="HOGENOM" id="CLU_062658_5_2_0"/>
<dbReference type="AlphaFoldDB" id="D1C3I8"/>
<evidence type="ECO:0000256" key="5">
    <source>
        <dbReference type="ARBA" id="ARBA00022801"/>
    </source>
</evidence>
<dbReference type="InterPro" id="IPR020084">
    <property type="entry name" value="NUDIX_hydrolase_CS"/>
</dbReference>
<dbReference type="FunFam" id="3.90.79.10:FF:000024">
    <property type="entry name" value="ADP-ribose pyrophosphatase"/>
    <property type="match status" value="1"/>
</dbReference>
<evidence type="ECO:0000313" key="9">
    <source>
        <dbReference type="EMBL" id="ACZ38805.1"/>
    </source>
</evidence>
<sequence>MQPETVVRSERPFDGKLIRVRVDTVRLPDGRERQREVVEHPGAVGVLPVLTDGTLVLVRQYRHAIGRALLEIPAGTREPGEDAETCARRELAEETGYRTEALWELVRFYVSPGWADEELIVYVADDLQPGAMHPADDERLEVVPVRPDEVPGLIARGEIADSKSVVALLAYLGLRLGGKRVGDGPQS</sequence>
<dbReference type="InterPro" id="IPR015797">
    <property type="entry name" value="NUDIX_hydrolase-like_dom_sf"/>
</dbReference>
<feature type="domain" description="Nudix hydrolase" evidence="8">
    <location>
        <begin position="39"/>
        <end position="167"/>
    </location>
</feature>
<name>D1C3I8_SPHTD</name>
<dbReference type="KEGG" id="sti:Sthe_1370"/>
<dbReference type="GO" id="GO:0006753">
    <property type="term" value="P:nucleoside phosphate metabolic process"/>
    <property type="evidence" value="ECO:0007669"/>
    <property type="project" value="TreeGrafter"/>
</dbReference>
<gene>
    <name evidence="9" type="ordered locus">Sthe_1370</name>
</gene>
<dbReference type="GO" id="GO:0016787">
    <property type="term" value="F:hydrolase activity"/>
    <property type="evidence" value="ECO:0007669"/>
    <property type="project" value="UniProtKB-KW"/>
</dbReference>
<dbReference type="EMBL" id="CP001823">
    <property type="protein sequence ID" value="ACZ38805.1"/>
    <property type="molecule type" value="Genomic_DNA"/>
</dbReference>
<dbReference type="PANTHER" id="PTHR11839:SF18">
    <property type="entry name" value="NUDIX HYDROLASE DOMAIN-CONTAINING PROTEIN"/>
    <property type="match status" value="1"/>
</dbReference>
<evidence type="ECO:0000256" key="4">
    <source>
        <dbReference type="ARBA" id="ARBA00016377"/>
    </source>
</evidence>
<dbReference type="PROSITE" id="PS51462">
    <property type="entry name" value="NUDIX"/>
    <property type="match status" value="1"/>
</dbReference>
<evidence type="ECO:0000256" key="1">
    <source>
        <dbReference type="ARBA" id="ARBA00000847"/>
    </source>
</evidence>
<dbReference type="SUPFAM" id="SSF55811">
    <property type="entry name" value="Nudix"/>
    <property type="match status" value="1"/>
</dbReference>
<keyword evidence="10" id="KW-1185">Reference proteome</keyword>
<dbReference type="GO" id="GO:0019693">
    <property type="term" value="P:ribose phosphate metabolic process"/>
    <property type="evidence" value="ECO:0007669"/>
    <property type="project" value="TreeGrafter"/>
</dbReference>
<organism evidence="9 10">
    <name type="scientific">Sphaerobacter thermophilus (strain ATCC 49802 / DSM 20745 / KCCM 41009 / NCIMB 13125 / S 6022)</name>
    <dbReference type="NCBI Taxonomy" id="479434"/>
    <lineage>
        <taxon>Bacteria</taxon>
        <taxon>Pseudomonadati</taxon>
        <taxon>Thermomicrobiota</taxon>
        <taxon>Thermomicrobia</taxon>
        <taxon>Sphaerobacterales</taxon>
        <taxon>Sphaerobacterineae</taxon>
        <taxon>Sphaerobacteraceae</taxon>
        <taxon>Sphaerobacter</taxon>
    </lineage>
</organism>
<proteinExistence type="inferred from homology"/>
<evidence type="ECO:0000256" key="3">
    <source>
        <dbReference type="ARBA" id="ARBA00007275"/>
    </source>
</evidence>
<dbReference type="Pfam" id="PF00293">
    <property type="entry name" value="NUDIX"/>
    <property type="match status" value="1"/>
</dbReference>
<dbReference type="InParanoid" id="D1C3I8"/>
<dbReference type="FunCoup" id="D1C3I8">
    <property type="interactions" value="363"/>
</dbReference>
<evidence type="ECO:0000256" key="6">
    <source>
        <dbReference type="ARBA" id="ARBA00032162"/>
    </source>
</evidence>
<dbReference type="PANTHER" id="PTHR11839">
    <property type="entry name" value="UDP/ADP-SUGAR PYROPHOSPHATASE"/>
    <property type="match status" value="1"/>
</dbReference>
<comment type="catalytic activity">
    <reaction evidence="1">
        <text>GDP-alpha-D-mannose + H2O = alpha-D-mannose 1-phosphate + GMP + 2 H(+)</text>
        <dbReference type="Rhea" id="RHEA:27978"/>
        <dbReference type="ChEBI" id="CHEBI:15377"/>
        <dbReference type="ChEBI" id="CHEBI:15378"/>
        <dbReference type="ChEBI" id="CHEBI:57527"/>
        <dbReference type="ChEBI" id="CHEBI:58115"/>
        <dbReference type="ChEBI" id="CHEBI:58409"/>
    </reaction>
</comment>
<reference evidence="10" key="1">
    <citation type="submission" date="2009-11" db="EMBL/GenBank/DDBJ databases">
        <title>The complete chromosome 1 of Sphaerobacter thermophilus DSM 20745.</title>
        <authorList>
            <person name="Lucas S."/>
            <person name="Copeland A."/>
            <person name="Lapidus A."/>
            <person name="Glavina del Rio T."/>
            <person name="Dalin E."/>
            <person name="Tice H."/>
            <person name="Bruce D."/>
            <person name="Goodwin L."/>
            <person name="Pitluck S."/>
            <person name="Kyrpides N."/>
            <person name="Mavromatis K."/>
            <person name="Ivanova N."/>
            <person name="Mikhailova N."/>
            <person name="LaButti K.M."/>
            <person name="Clum A."/>
            <person name="Sun H.I."/>
            <person name="Brettin T."/>
            <person name="Detter J.C."/>
            <person name="Han C."/>
            <person name="Larimer F."/>
            <person name="Land M."/>
            <person name="Hauser L."/>
            <person name="Markowitz V."/>
            <person name="Cheng J.F."/>
            <person name="Hugenholtz P."/>
            <person name="Woyke T."/>
            <person name="Wu D."/>
            <person name="Steenblock K."/>
            <person name="Schneider S."/>
            <person name="Pukall R."/>
            <person name="Goeker M."/>
            <person name="Klenk H.P."/>
            <person name="Eisen J.A."/>
        </authorList>
    </citation>
    <scope>NUCLEOTIDE SEQUENCE [LARGE SCALE GENOMIC DNA]</scope>
    <source>
        <strain evidence="10">ATCC 49802 / DSM 20745 / S 6022</strain>
    </source>
</reference>
<dbReference type="STRING" id="479434.Sthe_1370"/>
<protein>
    <recommendedName>
        <fullName evidence="4">GDP-mannose pyrophosphatase</fullName>
    </recommendedName>
    <alternativeName>
        <fullName evidence="6">GDP-mannose hydrolase</fullName>
    </alternativeName>
    <alternativeName>
        <fullName evidence="7">GDPMK</fullName>
    </alternativeName>
</protein>
<dbReference type="Proteomes" id="UP000002027">
    <property type="component" value="Chromosome 1"/>
</dbReference>
<dbReference type="OrthoDB" id="9806150at2"/>
<comment type="cofactor">
    <cofactor evidence="2">
        <name>Mg(2+)</name>
        <dbReference type="ChEBI" id="CHEBI:18420"/>
    </cofactor>
</comment>
<evidence type="ECO:0000256" key="7">
    <source>
        <dbReference type="ARBA" id="ARBA00032272"/>
    </source>
</evidence>
<dbReference type="Gene3D" id="3.90.79.10">
    <property type="entry name" value="Nucleoside Triphosphate Pyrophosphohydrolase"/>
    <property type="match status" value="1"/>
</dbReference>
<dbReference type="PROSITE" id="PS00893">
    <property type="entry name" value="NUDIX_BOX"/>
    <property type="match status" value="1"/>
</dbReference>
<comment type="similarity">
    <text evidence="3">Belongs to the Nudix hydrolase family. NudK subfamily.</text>
</comment>
<dbReference type="GO" id="GO:0005829">
    <property type="term" value="C:cytosol"/>
    <property type="evidence" value="ECO:0007669"/>
    <property type="project" value="TreeGrafter"/>
</dbReference>
<evidence type="ECO:0000313" key="10">
    <source>
        <dbReference type="Proteomes" id="UP000002027"/>
    </source>
</evidence>
<dbReference type="eggNOG" id="COG0494">
    <property type="taxonomic scope" value="Bacteria"/>
</dbReference>
<dbReference type="CDD" id="cd03424">
    <property type="entry name" value="NUDIX_ADPRase_Nudt5_UGPPase_Nudt14"/>
    <property type="match status" value="1"/>
</dbReference>